<dbReference type="EMBL" id="CAJMWW010000225">
    <property type="protein sequence ID" value="CAE6458782.1"/>
    <property type="molecule type" value="Genomic_DNA"/>
</dbReference>
<evidence type="ECO:0000313" key="2">
    <source>
        <dbReference type="Proteomes" id="UP000663841"/>
    </source>
</evidence>
<protein>
    <submittedName>
        <fullName evidence="1">Uncharacterized protein</fullName>
    </submittedName>
</protein>
<dbReference type="Proteomes" id="UP000663841">
    <property type="component" value="Unassembled WGS sequence"/>
</dbReference>
<reference evidence="1" key="1">
    <citation type="submission" date="2021-01" db="EMBL/GenBank/DDBJ databases">
        <authorList>
            <person name="Kaushik A."/>
        </authorList>
    </citation>
    <scope>NUCLEOTIDE SEQUENCE</scope>
    <source>
        <strain evidence="1">AG3-T5</strain>
    </source>
</reference>
<name>A0A8H3BLD0_9AGAM</name>
<comment type="caution">
    <text evidence="1">The sequence shown here is derived from an EMBL/GenBank/DDBJ whole genome shotgun (WGS) entry which is preliminary data.</text>
</comment>
<accession>A0A8H3BLD0</accession>
<sequence length="535" mass="61340">MSRPSAPGVSVDLSGAVRVAGRRIRGLGKAVLIDFTTEAGTDNGLTAWYRGRADRLVRALQLRREREGPYFHQFVVFELKDGGGLFRIDRRLRPDEDAPLNSLKDDGIPAYDTIEPVIAWDDPLFPTSDCLISIEFKVDVYLALILKICRAIQRHPLAKVYTLQRYNCYFFAQTIIMWAACGAADWASTGNRPPELVPRLNSNKGFLELNQPAHEHADYSELRHASTPITTQFTYQGYTLTLTLTQRTYLPTLHRSQLRKLKIATPSSEINVNSLRNKIDASVQHLLETHWREEPIRKLLCEYLIKRSVLHTREDSHYYSRSRPTFNKITIEVRSVRETGFDSGPTGALIFWTHSPPIHMPSDPVLAGETRSLWNKSQPRQLDLSESFGISFSNLDQWKELSAKFGPLGQVHETINNTHLDSFKQNMAIQILYGATVQQDTPQETTPNSNLDDIPRYWRPHRTIFQRLPHRTIFQWRKSGMTPATIIEMQKYLLHLIRAHSIRVEQYKWATKAIATDVASDIRRATNEIWGELVK</sequence>
<proteinExistence type="predicted"/>
<dbReference type="AlphaFoldDB" id="A0A8H3BLD0"/>
<gene>
    <name evidence="1" type="ORF">RDB_LOCUS146256</name>
</gene>
<evidence type="ECO:0000313" key="1">
    <source>
        <dbReference type="EMBL" id="CAE6458782.1"/>
    </source>
</evidence>
<organism evidence="1 2">
    <name type="scientific">Rhizoctonia solani</name>
    <dbReference type="NCBI Taxonomy" id="456999"/>
    <lineage>
        <taxon>Eukaryota</taxon>
        <taxon>Fungi</taxon>
        <taxon>Dikarya</taxon>
        <taxon>Basidiomycota</taxon>
        <taxon>Agaricomycotina</taxon>
        <taxon>Agaricomycetes</taxon>
        <taxon>Cantharellales</taxon>
        <taxon>Ceratobasidiaceae</taxon>
        <taxon>Rhizoctonia</taxon>
    </lineage>
</organism>